<keyword evidence="8" id="KW-1185">Reference proteome</keyword>
<dbReference type="SUPFAM" id="SSF51735">
    <property type="entry name" value="NAD(P)-binding Rossmann-fold domains"/>
    <property type="match status" value="1"/>
</dbReference>
<feature type="domain" description="Alcohol dehydrogenase-like C-terminal" evidence="5">
    <location>
        <begin position="134"/>
        <end position="184"/>
    </location>
</feature>
<dbReference type="InterPro" id="IPR011032">
    <property type="entry name" value="GroES-like_sf"/>
</dbReference>
<proteinExistence type="predicted"/>
<evidence type="ECO:0000313" key="7">
    <source>
        <dbReference type="EMBL" id="GAD94041.1"/>
    </source>
</evidence>
<dbReference type="Pfam" id="PF00107">
    <property type="entry name" value="ADH_zinc_N"/>
    <property type="match status" value="1"/>
</dbReference>
<evidence type="ECO:0000256" key="4">
    <source>
        <dbReference type="ARBA" id="ARBA00023002"/>
    </source>
</evidence>
<dbReference type="Pfam" id="PF08240">
    <property type="entry name" value="ADH_N"/>
    <property type="match status" value="1"/>
</dbReference>
<evidence type="ECO:0000256" key="2">
    <source>
        <dbReference type="ARBA" id="ARBA00022723"/>
    </source>
</evidence>
<dbReference type="InterPro" id="IPR013149">
    <property type="entry name" value="ADH-like_C"/>
</dbReference>
<evidence type="ECO:0000256" key="1">
    <source>
        <dbReference type="ARBA" id="ARBA00001947"/>
    </source>
</evidence>
<dbReference type="GO" id="GO:0046872">
    <property type="term" value="F:metal ion binding"/>
    <property type="evidence" value="ECO:0007669"/>
    <property type="project" value="UniProtKB-KW"/>
</dbReference>
<dbReference type="GO" id="GO:0016616">
    <property type="term" value="F:oxidoreductase activity, acting on the CH-OH group of donors, NAD or NADP as acceptor"/>
    <property type="evidence" value="ECO:0007669"/>
    <property type="project" value="InterPro"/>
</dbReference>
<comment type="cofactor">
    <cofactor evidence="1">
        <name>Zn(2+)</name>
        <dbReference type="ChEBI" id="CHEBI:29105"/>
    </cofactor>
</comment>
<evidence type="ECO:0000259" key="5">
    <source>
        <dbReference type="Pfam" id="PF00107"/>
    </source>
</evidence>
<dbReference type="SUPFAM" id="SSF50129">
    <property type="entry name" value="GroES-like"/>
    <property type="match status" value="1"/>
</dbReference>
<keyword evidence="3" id="KW-0862">Zinc</keyword>
<dbReference type="AlphaFoldDB" id="V5FWC1"/>
<protein>
    <submittedName>
        <fullName evidence="7">Alcohol dehydrogenase, putative</fullName>
    </submittedName>
</protein>
<dbReference type="PANTHER" id="PTHR42683">
    <property type="entry name" value="ALDEHYDE REDUCTASE"/>
    <property type="match status" value="1"/>
</dbReference>
<gene>
    <name evidence="7" type="ORF">PVAR5_2661</name>
</gene>
<name>V5FWC1_BYSSN</name>
<dbReference type="InterPro" id="IPR036291">
    <property type="entry name" value="NAD(P)-bd_dom_sf"/>
</dbReference>
<dbReference type="InterPro" id="IPR047109">
    <property type="entry name" value="CAD-like"/>
</dbReference>
<dbReference type="Gene3D" id="3.90.180.10">
    <property type="entry name" value="Medium-chain alcohol dehydrogenases, catalytic domain"/>
    <property type="match status" value="2"/>
</dbReference>
<feature type="domain" description="Alcohol dehydrogenase-like N-terminal" evidence="6">
    <location>
        <begin position="26"/>
        <end position="126"/>
    </location>
</feature>
<organism evidence="7 8">
    <name type="scientific">Byssochlamys spectabilis (strain No. 5 / NBRC 109023)</name>
    <name type="common">Paecilomyces variotii</name>
    <dbReference type="NCBI Taxonomy" id="1356009"/>
    <lineage>
        <taxon>Eukaryota</taxon>
        <taxon>Fungi</taxon>
        <taxon>Dikarya</taxon>
        <taxon>Ascomycota</taxon>
        <taxon>Pezizomycotina</taxon>
        <taxon>Eurotiomycetes</taxon>
        <taxon>Eurotiomycetidae</taxon>
        <taxon>Eurotiales</taxon>
        <taxon>Thermoascaceae</taxon>
        <taxon>Paecilomyces</taxon>
    </lineage>
</organism>
<keyword evidence="2" id="KW-0479">Metal-binding</keyword>
<sequence length="214" mass="23383">MSFTFEVFRGAQEGNVVADKTTRILGPNEVYIETTHSGICGTDEHFLRSGQALSHEGVGFIHEMGPNVQDLYMGDLVGFGYVRYVCGNCTNCLTEGYDPAAGAPLMCGGATVWTVLTEYGVHPTDRVGVMGIGGLGHLAIKPAAAIGCHVVAFSSSDKKREEALNFGASEYHTTSHGQWVKGIRPVKHLLLCWNSNNDYTSSFRFWILTDRFIR</sequence>
<dbReference type="OrthoDB" id="1879366at2759"/>
<evidence type="ECO:0000313" key="8">
    <source>
        <dbReference type="Proteomes" id="UP000018001"/>
    </source>
</evidence>
<dbReference type="InterPro" id="IPR029752">
    <property type="entry name" value="D-isomer_DH_CS1"/>
</dbReference>
<dbReference type="InterPro" id="IPR013154">
    <property type="entry name" value="ADH-like_N"/>
</dbReference>
<dbReference type="eggNOG" id="KOG0023">
    <property type="taxonomic scope" value="Eukaryota"/>
</dbReference>
<reference evidence="8" key="1">
    <citation type="journal article" date="2014" name="Genome Announc.">
        <title>Draft genome sequence of the formaldehyde-resistant fungus Byssochlamys spectabilis No. 5 (anamorph Paecilomyces variotii No. 5) (NBRC109023).</title>
        <authorList>
            <person name="Oka T."/>
            <person name="Ekino K."/>
            <person name="Fukuda K."/>
            <person name="Nomura Y."/>
        </authorList>
    </citation>
    <scope>NUCLEOTIDE SEQUENCE [LARGE SCALE GENOMIC DNA]</scope>
    <source>
        <strain evidence="8">No. 5 / NBRC 109023</strain>
    </source>
</reference>
<dbReference type="Proteomes" id="UP000018001">
    <property type="component" value="Unassembled WGS sequence"/>
</dbReference>
<accession>V5FWC1</accession>
<dbReference type="InParanoid" id="V5FWC1"/>
<dbReference type="EMBL" id="BAUL01000077">
    <property type="protein sequence ID" value="GAD94041.1"/>
    <property type="molecule type" value="Genomic_DNA"/>
</dbReference>
<comment type="caution">
    <text evidence="7">The sequence shown here is derived from an EMBL/GenBank/DDBJ whole genome shotgun (WGS) entry which is preliminary data.</text>
</comment>
<evidence type="ECO:0000256" key="3">
    <source>
        <dbReference type="ARBA" id="ARBA00022833"/>
    </source>
</evidence>
<evidence type="ECO:0000259" key="6">
    <source>
        <dbReference type="Pfam" id="PF08240"/>
    </source>
</evidence>
<dbReference type="PROSITE" id="PS00065">
    <property type="entry name" value="D_2_HYDROXYACID_DH_1"/>
    <property type="match status" value="1"/>
</dbReference>
<keyword evidence="4" id="KW-0560">Oxidoreductase</keyword>
<dbReference type="HOGENOM" id="CLU_026673_20_2_1"/>
<dbReference type="Gene3D" id="3.40.50.720">
    <property type="entry name" value="NAD(P)-binding Rossmann-like Domain"/>
    <property type="match status" value="1"/>
</dbReference>